<evidence type="ECO:0000256" key="5">
    <source>
        <dbReference type="ARBA" id="ARBA00022989"/>
    </source>
</evidence>
<dbReference type="GO" id="GO:0006493">
    <property type="term" value="P:protein O-linked glycosylation"/>
    <property type="evidence" value="ECO:0007669"/>
    <property type="project" value="TreeGrafter"/>
</dbReference>
<comment type="similarity">
    <text evidence="2">Belongs to the glycosyltransferase 2 family. GalNAc-T subfamily.</text>
</comment>
<dbReference type="Proteomes" id="UP000504634">
    <property type="component" value="Unplaced"/>
</dbReference>
<evidence type="ECO:0000256" key="9">
    <source>
        <dbReference type="ARBA" id="ARBA00037847"/>
    </source>
</evidence>
<name>A0A6J2TAY8_DROLE</name>
<evidence type="ECO:0000256" key="7">
    <source>
        <dbReference type="ARBA" id="ARBA00023157"/>
    </source>
</evidence>
<evidence type="ECO:0000256" key="1">
    <source>
        <dbReference type="ARBA" id="ARBA00004606"/>
    </source>
</evidence>
<keyword evidence="8" id="KW-0325">Glycoprotein</keyword>
<dbReference type="AlphaFoldDB" id="A0A6J2TAY8"/>
<dbReference type="InterPro" id="IPR029044">
    <property type="entry name" value="Nucleotide-diphossugar_trans"/>
</dbReference>
<evidence type="ECO:0000256" key="4">
    <source>
        <dbReference type="ARBA" id="ARBA00022968"/>
    </source>
</evidence>
<dbReference type="PANTHER" id="PTHR11675:SF134">
    <property type="entry name" value="N-ACETYLGALACTOSAMINYLTRANSFERASE 4-RELATED"/>
    <property type="match status" value="1"/>
</dbReference>
<comment type="subcellular location">
    <subcellularLocation>
        <location evidence="9">Endomembrane system</location>
        <topology evidence="9">Single-pass membrane protein</topology>
    </subcellularLocation>
    <subcellularLocation>
        <location evidence="1">Membrane</location>
        <topology evidence="1">Single-pass type II membrane protein</topology>
    </subcellularLocation>
</comment>
<feature type="domain" description="Glycosyltransferase 2-like" evidence="11">
    <location>
        <begin position="87"/>
        <end position="269"/>
    </location>
</feature>
<dbReference type="RefSeq" id="XP_030372268.1">
    <property type="nucleotide sequence ID" value="XM_030516408.1"/>
</dbReference>
<dbReference type="GO" id="GO:0016020">
    <property type="term" value="C:membrane"/>
    <property type="evidence" value="ECO:0007669"/>
    <property type="project" value="UniProtKB-SubCell"/>
</dbReference>
<protein>
    <submittedName>
        <fullName evidence="13">N-acetylgalactosaminyltransferase 6-like</fullName>
    </submittedName>
</protein>
<evidence type="ECO:0000313" key="12">
    <source>
        <dbReference type="Proteomes" id="UP000504634"/>
    </source>
</evidence>
<dbReference type="CDD" id="cd02510">
    <property type="entry name" value="pp-GalNAc-T"/>
    <property type="match status" value="1"/>
</dbReference>
<dbReference type="Pfam" id="PF00535">
    <property type="entry name" value="Glycos_transf_2"/>
    <property type="match status" value="1"/>
</dbReference>
<dbReference type="GO" id="GO:0005794">
    <property type="term" value="C:Golgi apparatus"/>
    <property type="evidence" value="ECO:0007669"/>
    <property type="project" value="TreeGrafter"/>
</dbReference>
<dbReference type="InterPro" id="IPR001173">
    <property type="entry name" value="Glyco_trans_2-like"/>
</dbReference>
<evidence type="ECO:0000259" key="11">
    <source>
        <dbReference type="Pfam" id="PF00535"/>
    </source>
</evidence>
<gene>
    <name evidence="13" type="primary">LOC115622463</name>
</gene>
<evidence type="ECO:0000256" key="10">
    <source>
        <dbReference type="SAM" id="MobiDB-lite"/>
    </source>
</evidence>
<dbReference type="SUPFAM" id="SSF53448">
    <property type="entry name" value="Nucleotide-diphospho-sugar transferases"/>
    <property type="match status" value="1"/>
</dbReference>
<proteinExistence type="inferred from homology"/>
<evidence type="ECO:0000256" key="6">
    <source>
        <dbReference type="ARBA" id="ARBA00023136"/>
    </source>
</evidence>
<reference evidence="13" key="1">
    <citation type="submission" date="2025-08" db="UniProtKB">
        <authorList>
            <consortium name="RefSeq"/>
        </authorList>
    </citation>
    <scope>IDENTIFICATION</scope>
    <source>
        <strain evidence="13">11010-0011.00</strain>
        <tissue evidence="13">Whole body</tissue>
    </source>
</reference>
<dbReference type="InterPro" id="IPR045885">
    <property type="entry name" value="GalNAc-T"/>
</dbReference>
<evidence type="ECO:0000256" key="2">
    <source>
        <dbReference type="ARBA" id="ARBA00005680"/>
    </source>
</evidence>
<dbReference type="Gene3D" id="2.80.10.50">
    <property type="match status" value="1"/>
</dbReference>
<dbReference type="GeneID" id="115622463"/>
<organism evidence="12 13">
    <name type="scientific">Drosophila lebanonensis</name>
    <name type="common">Fruit fly</name>
    <name type="synonym">Scaptodrosophila lebanonensis</name>
    <dbReference type="NCBI Taxonomy" id="7225"/>
    <lineage>
        <taxon>Eukaryota</taxon>
        <taxon>Metazoa</taxon>
        <taxon>Ecdysozoa</taxon>
        <taxon>Arthropoda</taxon>
        <taxon>Hexapoda</taxon>
        <taxon>Insecta</taxon>
        <taxon>Pterygota</taxon>
        <taxon>Neoptera</taxon>
        <taxon>Endopterygota</taxon>
        <taxon>Diptera</taxon>
        <taxon>Brachycera</taxon>
        <taxon>Muscomorpha</taxon>
        <taxon>Ephydroidea</taxon>
        <taxon>Drosophilidae</taxon>
        <taxon>Scaptodrosophila</taxon>
    </lineage>
</organism>
<dbReference type="GO" id="GO:0004653">
    <property type="term" value="F:polypeptide N-acetylgalactosaminyltransferase activity"/>
    <property type="evidence" value="ECO:0007669"/>
    <property type="project" value="TreeGrafter"/>
</dbReference>
<dbReference type="PANTHER" id="PTHR11675">
    <property type="entry name" value="N-ACETYLGALACTOSAMINYLTRANSFERASE"/>
    <property type="match status" value="1"/>
</dbReference>
<sequence length="461" mass="54244">MDSSNEQRKDWHDYKAMERDAKREGVGENGTRAKLDGSTRDLENKLFAKNIFNALLSDYISVNRSVPDIRPKECKKKLYLKKLPLVSIIICFFNEHRSVLLRSVHSLVNRTPPELLKEIILVDDFSDLEALHESLDEYVALHFKKVRVLRLAQRAGLIRARMEGARNATAEVLVFMDSHVEAGYNWLPPLLEPIALNNRTVICPIIDRIFYHTFRYKRVFGVRGGFMWDLYYTNVPRLPEDMKFPWKPFKNPMMMGGIFAIFSNYFWELGGYDEGLDIYGGEQFELSFKIWMCGGEIYDAPCSRVGHIQRVPHLHLYKRNNSPSSQKDFLHKNYKRVAEVWMDDYKKYLYQRNKTVYDRIDPGDLTKQRALRSKLKCNSFRWYLHNVAFDVVNRYPPIEPPDYAHGVIQNLGNPKLCVFSVDFRTKPVGLNNCDGNLEHPHYSQYWKLTWHRDLRLREPSY</sequence>
<evidence type="ECO:0000313" key="13">
    <source>
        <dbReference type="RefSeq" id="XP_030372268.1"/>
    </source>
</evidence>
<keyword evidence="12" id="KW-1185">Reference proteome</keyword>
<keyword evidence="6" id="KW-0472">Membrane</keyword>
<accession>A0A6J2TAY8</accession>
<evidence type="ECO:0000256" key="3">
    <source>
        <dbReference type="ARBA" id="ARBA00022692"/>
    </source>
</evidence>
<keyword evidence="7" id="KW-1015">Disulfide bond</keyword>
<evidence type="ECO:0000256" key="8">
    <source>
        <dbReference type="ARBA" id="ARBA00023180"/>
    </source>
</evidence>
<feature type="region of interest" description="Disordered" evidence="10">
    <location>
        <begin position="1"/>
        <end position="34"/>
    </location>
</feature>
<dbReference type="OrthoDB" id="6159198at2759"/>
<dbReference type="Gene3D" id="3.90.550.10">
    <property type="entry name" value="Spore Coat Polysaccharide Biosynthesis Protein SpsA, Chain A"/>
    <property type="match status" value="1"/>
</dbReference>
<keyword evidence="3" id="KW-0812">Transmembrane</keyword>
<keyword evidence="4" id="KW-0735">Signal-anchor</keyword>
<keyword evidence="5" id="KW-1133">Transmembrane helix</keyword>